<protein>
    <submittedName>
        <fullName evidence="1">Uncharacterized protein</fullName>
    </submittedName>
</protein>
<dbReference type="AlphaFoldDB" id="A0A3M7M429"/>
<organism evidence="1 2">
    <name type="scientific">Pyrenophora seminiperda CCB06</name>
    <dbReference type="NCBI Taxonomy" id="1302712"/>
    <lineage>
        <taxon>Eukaryota</taxon>
        <taxon>Fungi</taxon>
        <taxon>Dikarya</taxon>
        <taxon>Ascomycota</taxon>
        <taxon>Pezizomycotina</taxon>
        <taxon>Dothideomycetes</taxon>
        <taxon>Pleosporomycetidae</taxon>
        <taxon>Pleosporales</taxon>
        <taxon>Pleosporineae</taxon>
        <taxon>Pleosporaceae</taxon>
        <taxon>Pyrenophora</taxon>
    </lineage>
</organism>
<proteinExistence type="predicted"/>
<evidence type="ECO:0000313" key="1">
    <source>
        <dbReference type="EMBL" id="RMZ69228.1"/>
    </source>
</evidence>
<dbReference type="OrthoDB" id="3677062at2759"/>
<accession>A0A3M7M429</accession>
<dbReference type="Proteomes" id="UP000265663">
    <property type="component" value="Unassembled WGS sequence"/>
</dbReference>
<evidence type="ECO:0000313" key="2">
    <source>
        <dbReference type="Proteomes" id="UP000265663"/>
    </source>
</evidence>
<dbReference type="EMBL" id="KE747817">
    <property type="protein sequence ID" value="RMZ69228.1"/>
    <property type="molecule type" value="Genomic_DNA"/>
</dbReference>
<gene>
    <name evidence="1" type="ORF">GMOD_00003169</name>
</gene>
<sequence length="249" mass="27839">MSQHIKTHNVTMTPEVLSSQPYTAPFLARLSTFILRAPISTVKEAFDLASDARLPSLCKSLDANSDALRPDSHMNMLCQRLVRILHNIPANFPPDQHPSPDTIPMALCMLARYRVAQPSSQREVPSSLQSSTREVPTCPVLTAVSAPIPGALSDVMLVTLAVYTAYKYLAGDHFCVKLRVWAGLLEMNAGRMPGVERMFLAAMDYRVFIGQEEYLERKGRLDRLWQEVFRHVARPPPPAFLLKKLGRLG</sequence>
<name>A0A3M7M429_9PLEO</name>
<keyword evidence="2" id="KW-1185">Reference proteome</keyword>
<reference evidence="1 2" key="1">
    <citation type="journal article" date="2014" name="PLoS ONE">
        <title>De novo Genome Assembly of the Fungal Plant Pathogen Pyrenophora semeniperda.</title>
        <authorList>
            <person name="Soliai M.M."/>
            <person name="Meyer S.E."/>
            <person name="Udall J.A."/>
            <person name="Elzinga D.E."/>
            <person name="Hermansen R.A."/>
            <person name="Bodily P.M."/>
            <person name="Hart A.A."/>
            <person name="Coleman C.E."/>
        </authorList>
    </citation>
    <scope>NUCLEOTIDE SEQUENCE [LARGE SCALE GENOMIC DNA]</scope>
    <source>
        <strain evidence="1 2">CCB06</strain>
        <tissue evidence="1">Mycelium</tissue>
    </source>
</reference>